<dbReference type="PANTHER" id="PTHR45453:SF2">
    <property type="entry name" value="HISTIDINE KINASE"/>
    <property type="match status" value="1"/>
</dbReference>
<evidence type="ECO:0000256" key="1">
    <source>
        <dbReference type="ARBA" id="ARBA00000085"/>
    </source>
</evidence>
<evidence type="ECO:0000256" key="11">
    <source>
        <dbReference type="ARBA" id="ARBA00023012"/>
    </source>
</evidence>
<name>A0A268HA87_9BACI</name>
<reference evidence="15 16" key="1">
    <citation type="submission" date="2017-07" db="EMBL/GenBank/DDBJ databases">
        <title>Isolation and whole genome analysis of endospore-forming bacteria from heroin.</title>
        <authorList>
            <person name="Kalinowski J."/>
            <person name="Ahrens B."/>
            <person name="Al-Dilaimi A."/>
            <person name="Winkler A."/>
            <person name="Wibberg D."/>
            <person name="Schleenbecker U."/>
            <person name="Ruckert C."/>
            <person name="Wolfel R."/>
            <person name="Grass G."/>
        </authorList>
    </citation>
    <scope>NUCLEOTIDE SEQUENCE [LARGE SCALE GENOMIC DNA]</scope>
    <source>
        <strain evidence="15 16">7509</strain>
    </source>
</reference>
<evidence type="ECO:0000313" key="16">
    <source>
        <dbReference type="Proteomes" id="UP000216475"/>
    </source>
</evidence>
<feature type="transmembrane region" description="Helical" evidence="13">
    <location>
        <begin position="37"/>
        <end position="55"/>
    </location>
</feature>
<keyword evidence="4" id="KW-1003">Cell membrane</keyword>
<evidence type="ECO:0000256" key="7">
    <source>
        <dbReference type="ARBA" id="ARBA00022741"/>
    </source>
</evidence>
<dbReference type="GO" id="GO:0005886">
    <property type="term" value="C:plasma membrane"/>
    <property type="evidence" value="ECO:0007669"/>
    <property type="project" value="UniProtKB-SubCell"/>
</dbReference>
<accession>A0A268HA87</accession>
<keyword evidence="7" id="KW-0547">Nucleotide-binding</keyword>
<comment type="catalytic activity">
    <reaction evidence="1">
        <text>ATP + protein L-histidine = ADP + protein N-phospho-L-histidine.</text>
        <dbReference type="EC" id="2.7.13.3"/>
    </reaction>
</comment>
<keyword evidence="5" id="KW-0808">Transferase</keyword>
<dbReference type="GO" id="GO:0016036">
    <property type="term" value="P:cellular response to phosphate starvation"/>
    <property type="evidence" value="ECO:0007669"/>
    <property type="project" value="TreeGrafter"/>
</dbReference>
<dbReference type="PANTHER" id="PTHR45453">
    <property type="entry name" value="PHOSPHATE REGULON SENSOR PROTEIN PHOR"/>
    <property type="match status" value="1"/>
</dbReference>
<evidence type="ECO:0000256" key="6">
    <source>
        <dbReference type="ARBA" id="ARBA00022692"/>
    </source>
</evidence>
<gene>
    <name evidence="15" type="ORF">CHI12_14420</name>
</gene>
<dbReference type="EMBL" id="NPBH01000066">
    <property type="protein sequence ID" value="PAE06796.1"/>
    <property type="molecule type" value="Genomic_DNA"/>
</dbReference>
<dbReference type="Gene3D" id="3.30.565.10">
    <property type="entry name" value="Histidine kinase-like ATPase, C-terminal domain"/>
    <property type="match status" value="1"/>
</dbReference>
<dbReference type="GO" id="GO:0004721">
    <property type="term" value="F:phosphoprotein phosphatase activity"/>
    <property type="evidence" value="ECO:0007669"/>
    <property type="project" value="TreeGrafter"/>
</dbReference>
<keyword evidence="6 13" id="KW-0812">Transmembrane</keyword>
<feature type="transmembrane region" description="Helical" evidence="13">
    <location>
        <begin position="12"/>
        <end position="31"/>
    </location>
</feature>
<dbReference type="EC" id="2.7.13.3" evidence="3"/>
<dbReference type="InterPro" id="IPR036890">
    <property type="entry name" value="HATPase_C_sf"/>
</dbReference>
<keyword evidence="9" id="KW-0067">ATP-binding</keyword>
<sequence>MIRKYLRDKASWIGMFVLLSCLLLLVAYVDTTIPFDSILYVLLLFWLLLAVFLFFRYHRETRFYRSLNDWEKSLDASTLPEPDRPYEYIVHESLQEQVNFLNRTSTDRRESLEREKDELLSWIHEVKTPLTAMQLIMDRMEDDELKQQLTYEWLRVHMLLDTQIHQKRITFIENDLYIEEIELHTVISQEIRSLRSWCMQKGIGFDLDLQTEVVLSDTKWLTFILRQLLSNAVKYSENNDIYISSEKIDGHVQIRIQDHGIGIDVKDLPRIFDQGFTSTIQHNKAATGMGLYLTKKAAIPLKIKLDVTSEIGKGTCFTLTFPKRNDMVGMTGV</sequence>
<dbReference type="InterPro" id="IPR005467">
    <property type="entry name" value="His_kinase_dom"/>
</dbReference>
<comment type="subcellular location">
    <subcellularLocation>
        <location evidence="2">Cell membrane</location>
        <topology evidence="2">Multi-pass membrane protein</topology>
    </subcellularLocation>
</comment>
<proteinExistence type="predicted"/>
<evidence type="ECO:0000256" key="10">
    <source>
        <dbReference type="ARBA" id="ARBA00022989"/>
    </source>
</evidence>
<evidence type="ECO:0000256" key="9">
    <source>
        <dbReference type="ARBA" id="ARBA00022840"/>
    </source>
</evidence>
<organism evidence="15 16">
    <name type="scientific">Terribacillus saccharophilus</name>
    <dbReference type="NCBI Taxonomy" id="361277"/>
    <lineage>
        <taxon>Bacteria</taxon>
        <taxon>Bacillati</taxon>
        <taxon>Bacillota</taxon>
        <taxon>Bacilli</taxon>
        <taxon>Bacillales</taxon>
        <taxon>Bacillaceae</taxon>
        <taxon>Terribacillus</taxon>
    </lineage>
</organism>
<dbReference type="InterPro" id="IPR004358">
    <property type="entry name" value="Sig_transdc_His_kin-like_C"/>
</dbReference>
<evidence type="ECO:0000256" key="13">
    <source>
        <dbReference type="SAM" id="Phobius"/>
    </source>
</evidence>
<dbReference type="AlphaFoldDB" id="A0A268HA87"/>
<feature type="domain" description="Histidine kinase" evidence="14">
    <location>
        <begin position="121"/>
        <end position="325"/>
    </location>
</feature>
<dbReference type="PROSITE" id="PS51257">
    <property type="entry name" value="PROKAR_LIPOPROTEIN"/>
    <property type="match status" value="1"/>
</dbReference>
<evidence type="ECO:0000259" key="14">
    <source>
        <dbReference type="PROSITE" id="PS50109"/>
    </source>
</evidence>
<evidence type="ECO:0000256" key="12">
    <source>
        <dbReference type="ARBA" id="ARBA00023136"/>
    </source>
</evidence>
<dbReference type="InterPro" id="IPR003594">
    <property type="entry name" value="HATPase_dom"/>
</dbReference>
<dbReference type="Pfam" id="PF02518">
    <property type="entry name" value="HATPase_c"/>
    <property type="match status" value="1"/>
</dbReference>
<protein>
    <recommendedName>
        <fullName evidence="3">histidine kinase</fullName>
        <ecNumber evidence="3">2.7.13.3</ecNumber>
    </recommendedName>
</protein>
<evidence type="ECO:0000256" key="3">
    <source>
        <dbReference type="ARBA" id="ARBA00012438"/>
    </source>
</evidence>
<dbReference type="RefSeq" id="WP_095271984.1">
    <property type="nucleotide sequence ID" value="NZ_JBIVTN010000004.1"/>
</dbReference>
<dbReference type="PROSITE" id="PS50109">
    <property type="entry name" value="HIS_KIN"/>
    <property type="match status" value="1"/>
</dbReference>
<keyword evidence="8 15" id="KW-0418">Kinase</keyword>
<evidence type="ECO:0000256" key="2">
    <source>
        <dbReference type="ARBA" id="ARBA00004651"/>
    </source>
</evidence>
<keyword evidence="12 13" id="KW-0472">Membrane</keyword>
<dbReference type="Proteomes" id="UP000216475">
    <property type="component" value="Unassembled WGS sequence"/>
</dbReference>
<comment type="caution">
    <text evidence="15">The sequence shown here is derived from an EMBL/GenBank/DDBJ whole genome shotgun (WGS) entry which is preliminary data.</text>
</comment>
<evidence type="ECO:0000256" key="5">
    <source>
        <dbReference type="ARBA" id="ARBA00022679"/>
    </source>
</evidence>
<evidence type="ECO:0000256" key="8">
    <source>
        <dbReference type="ARBA" id="ARBA00022777"/>
    </source>
</evidence>
<keyword evidence="10 13" id="KW-1133">Transmembrane helix</keyword>
<keyword evidence="11" id="KW-0902">Two-component regulatory system</keyword>
<dbReference type="GO" id="GO:0000155">
    <property type="term" value="F:phosphorelay sensor kinase activity"/>
    <property type="evidence" value="ECO:0007669"/>
    <property type="project" value="TreeGrafter"/>
</dbReference>
<dbReference type="SMART" id="SM00387">
    <property type="entry name" value="HATPase_c"/>
    <property type="match status" value="1"/>
</dbReference>
<dbReference type="PRINTS" id="PR00344">
    <property type="entry name" value="BCTRLSENSOR"/>
</dbReference>
<evidence type="ECO:0000313" key="15">
    <source>
        <dbReference type="EMBL" id="PAE06796.1"/>
    </source>
</evidence>
<evidence type="ECO:0000256" key="4">
    <source>
        <dbReference type="ARBA" id="ARBA00022475"/>
    </source>
</evidence>
<dbReference type="SUPFAM" id="SSF55874">
    <property type="entry name" value="ATPase domain of HSP90 chaperone/DNA topoisomerase II/histidine kinase"/>
    <property type="match status" value="1"/>
</dbReference>
<dbReference type="GO" id="GO:0005524">
    <property type="term" value="F:ATP binding"/>
    <property type="evidence" value="ECO:0007669"/>
    <property type="project" value="UniProtKB-KW"/>
</dbReference>
<dbReference type="InterPro" id="IPR050351">
    <property type="entry name" value="BphY/WalK/GraS-like"/>
</dbReference>